<name>A0AAJ0MMY1_9PEZI</name>
<dbReference type="Proteomes" id="UP001285908">
    <property type="component" value="Unassembled WGS sequence"/>
</dbReference>
<dbReference type="GeneID" id="87871473"/>
<comment type="caution">
    <text evidence="1">The sequence shown here is derived from an EMBL/GenBank/DDBJ whole genome shotgun (WGS) entry which is preliminary data.</text>
</comment>
<dbReference type="RefSeq" id="XP_062689163.1">
    <property type="nucleotide sequence ID" value="XM_062833851.1"/>
</dbReference>
<reference evidence="1 2" key="1">
    <citation type="journal article" date="2023" name="Mol. Phylogenet. Evol.">
        <title>Genome-scale phylogeny and comparative genomics of the fungal order Sordariales.</title>
        <authorList>
            <person name="Hensen N."/>
            <person name="Bonometti L."/>
            <person name="Westerberg I."/>
            <person name="Brannstrom I.O."/>
            <person name="Guillou S."/>
            <person name="Cros-Aarteil S."/>
            <person name="Calhoun S."/>
            <person name="Haridas S."/>
            <person name="Kuo A."/>
            <person name="Mondo S."/>
            <person name="Pangilinan J."/>
            <person name="Riley R."/>
            <person name="LaButti K."/>
            <person name="Andreopoulos B."/>
            <person name="Lipzen A."/>
            <person name="Chen C."/>
            <person name="Yan M."/>
            <person name="Daum C."/>
            <person name="Ng V."/>
            <person name="Clum A."/>
            <person name="Steindorff A."/>
            <person name="Ohm R.A."/>
            <person name="Martin F."/>
            <person name="Silar P."/>
            <person name="Natvig D.O."/>
            <person name="Lalanne C."/>
            <person name="Gautier V."/>
            <person name="Ament-Velasquez S.L."/>
            <person name="Kruys A."/>
            <person name="Hutchinson M.I."/>
            <person name="Powell A.J."/>
            <person name="Barry K."/>
            <person name="Miller A.N."/>
            <person name="Grigoriev I.V."/>
            <person name="Debuchy R."/>
            <person name="Gladieux P."/>
            <person name="Hiltunen Thoren M."/>
            <person name="Johannesson H."/>
        </authorList>
    </citation>
    <scope>NUCLEOTIDE SEQUENCE [LARGE SCALE GENOMIC DNA]</scope>
    <source>
        <strain evidence="1 2">FGSC 10403</strain>
    </source>
</reference>
<organism evidence="1 2">
    <name type="scientific">Neurospora hispaniola</name>
    <dbReference type="NCBI Taxonomy" id="588809"/>
    <lineage>
        <taxon>Eukaryota</taxon>
        <taxon>Fungi</taxon>
        <taxon>Dikarya</taxon>
        <taxon>Ascomycota</taxon>
        <taxon>Pezizomycotina</taxon>
        <taxon>Sordariomycetes</taxon>
        <taxon>Sordariomycetidae</taxon>
        <taxon>Sordariales</taxon>
        <taxon>Sordariaceae</taxon>
        <taxon>Neurospora</taxon>
    </lineage>
</organism>
<evidence type="ECO:0000313" key="1">
    <source>
        <dbReference type="EMBL" id="KAK3486606.1"/>
    </source>
</evidence>
<gene>
    <name evidence="1" type="ORF">B0T23DRAFT_229251</name>
</gene>
<dbReference type="AlphaFoldDB" id="A0AAJ0MMY1"/>
<evidence type="ECO:0000313" key="2">
    <source>
        <dbReference type="Proteomes" id="UP001285908"/>
    </source>
</evidence>
<accession>A0AAJ0MMY1</accession>
<proteinExistence type="predicted"/>
<sequence length="207" mass="23232">MEMDGWGRTIYLYRYRLVITTTNTMLTARLLITVISGEDVSRSFGRGMEAQVRLHTDHPNGPSGSMGQHMGGKKGLETLADSVELAFFSLTARNGASRSLTPYPHIHDASIGPAREVDAVPVGRWSLLAANGTLQGLSIIMDITIGPFISRTRPFSPLLLFLPIFCSRYTYYLVPTRHYTIPPFLCLKYNTNRRISYQLYSIFYCSP</sequence>
<protein>
    <submittedName>
        <fullName evidence="1">Uncharacterized protein</fullName>
    </submittedName>
</protein>
<keyword evidence="2" id="KW-1185">Reference proteome</keyword>
<dbReference type="EMBL" id="JAULSX010000008">
    <property type="protein sequence ID" value="KAK3486606.1"/>
    <property type="molecule type" value="Genomic_DNA"/>
</dbReference>